<dbReference type="Gene3D" id="3.40.630.30">
    <property type="match status" value="1"/>
</dbReference>
<dbReference type="RefSeq" id="WP_153437087.1">
    <property type="nucleotide sequence ID" value="NZ_JACIGA010000002.1"/>
</dbReference>
<protein>
    <submittedName>
        <fullName evidence="4">GNAT family N-acetyltransferase</fullName>
    </submittedName>
</protein>
<dbReference type="PANTHER" id="PTHR43877">
    <property type="entry name" value="AMINOALKYLPHOSPHONATE N-ACETYLTRANSFERASE-RELATED-RELATED"/>
    <property type="match status" value="1"/>
</dbReference>
<accession>A0A6N7L8R3</accession>
<reference evidence="4 5" key="1">
    <citation type="journal article" date="2013" name="Genome Biol.">
        <title>Comparative genomics of the core and accessory genomes of 48 Sinorhizobium strains comprising five genospecies.</title>
        <authorList>
            <person name="Sugawara M."/>
            <person name="Epstein B."/>
            <person name="Badgley B.D."/>
            <person name="Unno T."/>
            <person name="Xu L."/>
            <person name="Reese J."/>
            <person name="Gyaneshwar P."/>
            <person name="Denny R."/>
            <person name="Mudge J."/>
            <person name="Bharti A.K."/>
            <person name="Farmer A.D."/>
            <person name="May G.D."/>
            <person name="Woodward J.E."/>
            <person name="Medigue C."/>
            <person name="Vallenet D."/>
            <person name="Lajus A."/>
            <person name="Rouy Z."/>
            <person name="Martinez-Vaz B."/>
            <person name="Tiffin P."/>
            <person name="Young N.D."/>
            <person name="Sadowsky M.J."/>
        </authorList>
    </citation>
    <scope>NUCLEOTIDE SEQUENCE [LARGE SCALE GENOMIC DNA]</scope>
    <source>
        <strain evidence="4 5">USDA4894</strain>
    </source>
</reference>
<keyword evidence="2" id="KW-0012">Acyltransferase</keyword>
<evidence type="ECO:0000256" key="1">
    <source>
        <dbReference type="ARBA" id="ARBA00022679"/>
    </source>
</evidence>
<dbReference type="Proteomes" id="UP000439983">
    <property type="component" value="Unassembled WGS sequence"/>
</dbReference>
<name>A0A6N7L8R3_SINTE</name>
<dbReference type="CDD" id="cd04301">
    <property type="entry name" value="NAT_SF"/>
    <property type="match status" value="1"/>
</dbReference>
<dbReference type="PROSITE" id="PS51186">
    <property type="entry name" value="GNAT"/>
    <property type="match status" value="1"/>
</dbReference>
<dbReference type="InterPro" id="IPR016181">
    <property type="entry name" value="Acyl_CoA_acyltransferase"/>
</dbReference>
<gene>
    <name evidence="4" type="ORF">GHK62_04250</name>
</gene>
<dbReference type="InterPro" id="IPR000182">
    <property type="entry name" value="GNAT_dom"/>
</dbReference>
<keyword evidence="5" id="KW-1185">Reference proteome</keyword>
<evidence type="ECO:0000259" key="3">
    <source>
        <dbReference type="PROSITE" id="PS51186"/>
    </source>
</evidence>
<dbReference type="SUPFAM" id="SSF55729">
    <property type="entry name" value="Acyl-CoA N-acyltransferases (Nat)"/>
    <property type="match status" value="1"/>
</dbReference>
<dbReference type="GO" id="GO:0016747">
    <property type="term" value="F:acyltransferase activity, transferring groups other than amino-acyl groups"/>
    <property type="evidence" value="ECO:0007669"/>
    <property type="project" value="InterPro"/>
</dbReference>
<feature type="domain" description="N-acetyltransferase" evidence="3">
    <location>
        <begin position="44"/>
        <end position="199"/>
    </location>
</feature>
<dbReference type="Pfam" id="PF00583">
    <property type="entry name" value="Acetyltransf_1"/>
    <property type="match status" value="1"/>
</dbReference>
<dbReference type="OrthoDB" id="572496at2"/>
<dbReference type="AlphaFoldDB" id="A0A6N7L8R3"/>
<evidence type="ECO:0000313" key="4">
    <source>
        <dbReference type="EMBL" id="MQX13996.1"/>
    </source>
</evidence>
<comment type="caution">
    <text evidence="4">The sequence shown here is derived from an EMBL/GenBank/DDBJ whole genome shotgun (WGS) entry which is preliminary data.</text>
</comment>
<evidence type="ECO:0000313" key="5">
    <source>
        <dbReference type="Proteomes" id="UP000439983"/>
    </source>
</evidence>
<proteinExistence type="predicted"/>
<sequence length="210" mass="22812">MKVRASLSTSGKRLQLPLDRELGISKTLLGRAPEIQVDEVDVSFRIGRANRDHFAALRTIELASFETLRGAGAVTGEAAASSDGELQQYLDAGFLFAAFDEQAIPVGYGGGYIADGCLHIGEVDVHPSWQRRGIGRQIMKALLDEGRARKLQGATLTTDRLAPFNAPFYTSLGFHIVEGDACPERLSANLAAEKAKRLDPLRRVAMMPVF</sequence>
<keyword evidence="1 4" id="KW-0808">Transferase</keyword>
<evidence type="ECO:0000256" key="2">
    <source>
        <dbReference type="ARBA" id="ARBA00023315"/>
    </source>
</evidence>
<organism evidence="4 5">
    <name type="scientific">Sinorhizobium terangae</name>
    <dbReference type="NCBI Taxonomy" id="110322"/>
    <lineage>
        <taxon>Bacteria</taxon>
        <taxon>Pseudomonadati</taxon>
        <taxon>Pseudomonadota</taxon>
        <taxon>Alphaproteobacteria</taxon>
        <taxon>Hyphomicrobiales</taxon>
        <taxon>Rhizobiaceae</taxon>
        <taxon>Sinorhizobium/Ensifer group</taxon>
        <taxon>Sinorhizobium</taxon>
    </lineage>
</organism>
<dbReference type="InterPro" id="IPR050832">
    <property type="entry name" value="Bact_Acetyltransf"/>
</dbReference>
<dbReference type="EMBL" id="WITC01000023">
    <property type="protein sequence ID" value="MQX13996.1"/>
    <property type="molecule type" value="Genomic_DNA"/>
</dbReference>